<comment type="caution">
    <text evidence="1">The sequence shown here is derived from an EMBL/GenBank/DDBJ whole genome shotgun (WGS) entry which is preliminary data.</text>
</comment>
<dbReference type="EMBL" id="AMCI01004141">
    <property type="protein sequence ID" value="EJW98708.1"/>
    <property type="molecule type" value="Genomic_DNA"/>
</dbReference>
<evidence type="ECO:0000313" key="1">
    <source>
        <dbReference type="EMBL" id="EJW98708.1"/>
    </source>
</evidence>
<name>J9FW04_9ZZZZ</name>
<proteinExistence type="predicted"/>
<dbReference type="AlphaFoldDB" id="J9FW04"/>
<organism evidence="1">
    <name type="scientific">gut metagenome</name>
    <dbReference type="NCBI Taxonomy" id="749906"/>
    <lineage>
        <taxon>unclassified sequences</taxon>
        <taxon>metagenomes</taxon>
        <taxon>organismal metagenomes</taxon>
    </lineage>
</organism>
<protein>
    <submittedName>
        <fullName evidence="1">Uncharacterized protein</fullName>
    </submittedName>
</protein>
<reference evidence="1" key="1">
    <citation type="journal article" date="2012" name="PLoS ONE">
        <title>Gene sets for utilization of primary and secondary nutrition supplies in the distal gut of endangered iberian lynx.</title>
        <authorList>
            <person name="Alcaide M."/>
            <person name="Messina E."/>
            <person name="Richter M."/>
            <person name="Bargiela R."/>
            <person name="Peplies J."/>
            <person name="Huws S.A."/>
            <person name="Newbold C.J."/>
            <person name="Golyshin P.N."/>
            <person name="Simon M.A."/>
            <person name="Lopez G."/>
            <person name="Yakimov M.M."/>
            <person name="Ferrer M."/>
        </authorList>
    </citation>
    <scope>NUCLEOTIDE SEQUENCE</scope>
</reference>
<gene>
    <name evidence="1" type="ORF">EVA_13188</name>
</gene>
<sequence length="56" mass="5853">MSLSFPLLKIGCVSCPIAERSHPAGLAIACPTLLVHPALPDNVIFGQKAARAPFVL</sequence>
<accession>J9FW04</accession>